<evidence type="ECO:0000256" key="1">
    <source>
        <dbReference type="ARBA" id="ARBA00022692"/>
    </source>
</evidence>
<sequence>MGLSTRDTAATIQKASMTKGLVLLFAFCCGAIVANIYYAQPIISLIAPDIGMSSGSASFIVSLTQIGYALGLFFLVPLADLVENRRLMIATIVITIFSLVAAGLSKQPSVFLVVSALIGFSSVSVQMLIPLAAHLASEESRGRVVGGIMGGLLLGILLARPLSSLVADHLGWRVVFVGAAALMLVIAIVIGMTLPKWQPTHRASYGQLLMSLGQLFCREPVLRQRALYQGLMFAAFSLFWTAVPLILSREFGLTQSQIAIFSLVGAIGAIAAPISGRLADAGHTRRASQVAMVLGVLSFLPAFINPFYGVIGLAVTGIALDFAVQMNMVLGQRAVYALGTANRGRLNALYMISIFIGGAIGSSVASLLYEHAGWLAIAAVGSALSLVALVVFSVVSRRTRTGTMLNMNNG</sequence>
<dbReference type="SUPFAM" id="SSF103473">
    <property type="entry name" value="MFS general substrate transporter"/>
    <property type="match status" value="1"/>
</dbReference>
<dbReference type="PANTHER" id="PTHR42910:SF1">
    <property type="entry name" value="MAJOR FACILITATOR SUPERFAMILY (MFS) PROFILE DOMAIN-CONTAINING PROTEIN"/>
    <property type="match status" value="1"/>
</dbReference>
<evidence type="ECO:0000259" key="4">
    <source>
        <dbReference type="PROSITE" id="PS50850"/>
    </source>
</evidence>
<dbReference type="Proteomes" id="UP000593833">
    <property type="component" value="Chromosome"/>
</dbReference>
<keyword evidence="3" id="KW-0472">Membrane</keyword>
<dbReference type="InterPro" id="IPR036259">
    <property type="entry name" value="MFS_trans_sf"/>
</dbReference>
<gene>
    <name evidence="5" type="ORF">IM720_21725</name>
</gene>
<keyword evidence="1" id="KW-0812">Transmembrane</keyword>
<accession>A0A1B3DCA5</accession>
<dbReference type="PANTHER" id="PTHR42910">
    <property type="entry name" value="TRANSPORTER SCO4007-RELATED"/>
    <property type="match status" value="1"/>
</dbReference>
<evidence type="ECO:0000313" key="5">
    <source>
        <dbReference type="EMBL" id="QOU03315.1"/>
    </source>
</evidence>
<evidence type="ECO:0000256" key="3">
    <source>
        <dbReference type="ARBA" id="ARBA00023136"/>
    </source>
</evidence>
<protein>
    <submittedName>
        <fullName evidence="5">MFS transporter</fullName>
    </submittedName>
</protein>
<dbReference type="InterPro" id="IPR020846">
    <property type="entry name" value="MFS_dom"/>
</dbReference>
<dbReference type="Gene3D" id="1.20.1250.20">
    <property type="entry name" value="MFS general substrate transporter like domains"/>
    <property type="match status" value="2"/>
</dbReference>
<dbReference type="OrthoDB" id="9815356at2"/>
<dbReference type="PROSITE" id="PS50850">
    <property type="entry name" value="MFS"/>
    <property type="match status" value="1"/>
</dbReference>
<proteinExistence type="predicted"/>
<dbReference type="AlphaFoldDB" id="A0A1B3DCA5"/>
<evidence type="ECO:0000313" key="6">
    <source>
        <dbReference type="Proteomes" id="UP000593833"/>
    </source>
</evidence>
<evidence type="ECO:0000256" key="2">
    <source>
        <dbReference type="ARBA" id="ARBA00022989"/>
    </source>
</evidence>
<keyword evidence="2" id="KW-1133">Transmembrane helix</keyword>
<dbReference type="GO" id="GO:0022857">
    <property type="term" value="F:transmembrane transporter activity"/>
    <property type="evidence" value="ECO:0007669"/>
    <property type="project" value="InterPro"/>
</dbReference>
<dbReference type="EMBL" id="CP063233">
    <property type="protein sequence ID" value="QOU03315.1"/>
    <property type="molecule type" value="Genomic_DNA"/>
</dbReference>
<dbReference type="InterPro" id="IPR011701">
    <property type="entry name" value="MFS"/>
</dbReference>
<dbReference type="CDD" id="cd17324">
    <property type="entry name" value="MFS_NepI_like"/>
    <property type="match status" value="1"/>
</dbReference>
<feature type="domain" description="Major facilitator superfamily (MFS) profile" evidence="4">
    <location>
        <begin position="19"/>
        <end position="400"/>
    </location>
</feature>
<dbReference type="Pfam" id="PF07690">
    <property type="entry name" value="MFS_1"/>
    <property type="match status" value="1"/>
</dbReference>
<dbReference type="RefSeq" id="WP_024076460.1">
    <property type="nucleotide sequence ID" value="NZ_CP015637.1"/>
</dbReference>
<organism evidence="5 6">
    <name type="scientific">Pseudomonas fluorescens</name>
    <dbReference type="NCBI Taxonomy" id="294"/>
    <lineage>
        <taxon>Bacteria</taxon>
        <taxon>Pseudomonadati</taxon>
        <taxon>Pseudomonadota</taxon>
        <taxon>Gammaproteobacteria</taxon>
        <taxon>Pseudomonadales</taxon>
        <taxon>Pseudomonadaceae</taxon>
        <taxon>Pseudomonas</taxon>
    </lineage>
</organism>
<reference evidence="5 6" key="1">
    <citation type="submission" date="2020-10" db="EMBL/GenBank/DDBJ databases">
        <title>Complete genome sequence of a novel Pseudomonas fluorescens strain isolated from the flower of kumarahou (Pomaderris kumeraho).</title>
        <authorList>
            <person name="Summers M.C."/>
            <person name="Nowak V."/>
            <person name="Fairhurst M.J."/>
            <person name="Owen J.G."/>
            <person name="Gerth M.L."/>
            <person name="Patrick W.M."/>
        </authorList>
    </citation>
    <scope>NUCLEOTIDE SEQUENCE [LARGE SCALE GENOMIC DNA]</scope>
    <source>
        <strain evidence="5 6">KF1</strain>
    </source>
</reference>
<name>A0A1B3DCA5_PSEFL</name>